<feature type="non-terminal residue" evidence="1">
    <location>
        <position position="1"/>
    </location>
</feature>
<proteinExistence type="predicted"/>
<protein>
    <submittedName>
        <fullName evidence="1">Uncharacterized protein</fullName>
    </submittedName>
</protein>
<name>A0A0B6YUI8_9EUPU</name>
<dbReference type="AlphaFoldDB" id="A0A0B6YUI8"/>
<gene>
    <name evidence="1" type="primary">ORF36326</name>
</gene>
<dbReference type="EMBL" id="HACG01012576">
    <property type="protein sequence ID" value="CEK59441.1"/>
    <property type="molecule type" value="Transcribed_RNA"/>
</dbReference>
<sequence length="69" mass="7968">HISSTIAYKLQAFKRGTMYTTTLCQTSQRAQIVVEKWLIQKTQITMTFLAKFSKQSALYSTRLTKCCKN</sequence>
<feature type="non-terminal residue" evidence="1">
    <location>
        <position position="69"/>
    </location>
</feature>
<accession>A0A0B6YUI8</accession>
<reference evidence="1" key="1">
    <citation type="submission" date="2014-12" db="EMBL/GenBank/DDBJ databases">
        <title>Insight into the proteome of Arion vulgaris.</title>
        <authorList>
            <person name="Aradska J."/>
            <person name="Bulat T."/>
            <person name="Smidak R."/>
            <person name="Sarate P."/>
            <person name="Gangsoo J."/>
            <person name="Sialana F."/>
            <person name="Bilban M."/>
            <person name="Lubec G."/>
        </authorList>
    </citation>
    <scope>NUCLEOTIDE SEQUENCE</scope>
    <source>
        <tissue evidence="1">Skin</tissue>
    </source>
</reference>
<organism evidence="1">
    <name type="scientific">Arion vulgaris</name>
    <dbReference type="NCBI Taxonomy" id="1028688"/>
    <lineage>
        <taxon>Eukaryota</taxon>
        <taxon>Metazoa</taxon>
        <taxon>Spiralia</taxon>
        <taxon>Lophotrochozoa</taxon>
        <taxon>Mollusca</taxon>
        <taxon>Gastropoda</taxon>
        <taxon>Heterobranchia</taxon>
        <taxon>Euthyneura</taxon>
        <taxon>Panpulmonata</taxon>
        <taxon>Eupulmonata</taxon>
        <taxon>Stylommatophora</taxon>
        <taxon>Helicina</taxon>
        <taxon>Arionoidea</taxon>
        <taxon>Arionidae</taxon>
        <taxon>Arion</taxon>
    </lineage>
</organism>
<evidence type="ECO:0000313" key="1">
    <source>
        <dbReference type="EMBL" id="CEK59441.1"/>
    </source>
</evidence>